<keyword evidence="3 8" id="KW-0732">Signal</keyword>
<dbReference type="InterPro" id="IPR011330">
    <property type="entry name" value="Glyco_hydro/deAcase_b/a-brl"/>
</dbReference>
<dbReference type="InterPro" id="IPR002509">
    <property type="entry name" value="NODB_dom"/>
</dbReference>
<dbReference type="Pfam" id="PF01522">
    <property type="entry name" value="Polysacc_deac_1"/>
    <property type="match status" value="1"/>
</dbReference>
<evidence type="ECO:0000259" key="9">
    <source>
        <dbReference type="PROSITE" id="PS51677"/>
    </source>
</evidence>
<gene>
    <name evidence="10" type="ORF">BDW42DRAFT_190230</name>
</gene>
<organism evidence="10 11">
    <name type="scientific">Aspergillus taichungensis</name>
    <dbReference type="NCBI Taxonomy" id="482145"/>
    <lineage>
        <taxon>Eukaryota</taxon>
        <taxon>Fungi</taxon>
        <taxon>Dikarya</taxon>
        <taxon>Ascomycota</taxon>
        <taxon>Pezizomycotina</taxon>
        <taxon>Eurotiomycetes</taxon>
        <taxon>Eurotiomycetidae</taxon>
        <taxon>Eurotiales</taxon>
        <taxon>Aspergillaceae</taxon>
        <taxon>Aspergillus</taxon>
        <taxon>Aspergillus subgen. Circumdati</taxon>
    </lineage>
</organism>
<protein>
    <submittedName>
        <fullName evidence="10">Glycoside hydrolase/deacetylase</fullName>
    </submittedName>
</protein>
<sequence length="289" mass="31243">MFTHFQPITLAVSLLTTLTTLTTAYCVPVKSSSSSSSSVIHHKTFPTPSSTVRPNTIPTSGGTVRPSSVPTSSSTVPYGTVIQQCTQPGVIALTFDDGPFTYTPALLDILSEFNAHATFFVNGQGENFVYPEYSAVVSRIVEGGHQIGSHTFSHPHLTLISPDAVAKEMTTLESAFQTNIGRIPTYMRPPFLEVDDSVMSILTDLGYHVIGTDLDTKDYQNNDPTSIQNSVENFRQGLDAGGSIVLAHDTKQQTVEVLAREMLTMIQERGLVAVPVGECLGDPEGAWYK</sequence>
<evidence type="ECO:0000313" key="11">
    <source>
        <dbReference type="Proteomes" id="UP000235023"/>
    </source>
</evidence>
<evidence type="ECO:0000256" key="4">
    <source>
        <dbReference type="ARBA" id="ARBA00022801"/>
    </source>
</evidence>
<dbReference type="CDD" id="cd10951">
    <property type="entry name" value="CE4_ClCDA_like"/>
    <property type="match status" value="1"/>
</dbReference>
<dbReference type="Gene3D" id="3.20.20.370">
    <property type="entry name" value="Glycoside hydrolase/deacetylase"/>
    <property type="match status" value="1"/>
</dbReference>
<keyword evidence="2" id="KW-0479">Metal-binding</keyword>
<reference evidence="11" key="1">
    <citation type="submission" date="2017-12" db="EMBL/GenBank/DDBJ databases">
        <authorList>
            <consortium name="DOE Joint Genome Institute"/>
            <person name="Mondo S.J."/>
            <person name="Kjaerbolling I."/>
            <person name="Vesth T.C."/>
            <person name="Frisvad J.C."/>
            <person name="Nybo J.L."/>
            <person name="Theobald S."/>
            <person name="Kuo A."/>
            <person name="Bowyer P."/>
            <person name="Matsuda Y."/>
            <person name="Lyhne E.K."/>
            <person name="Kogle M.E."/>
            <person name="Clum A."/>
            <person name="Lipzen A."/>
            <person name="Salamov A."/>
            <person name="Ngan C.Y."/>
            <person name="Daum C."/>
            <person name="Chiniquy J."/>
            <person name="Barry K."/>
            <person name="LaButti K."/>
            <person name="Haridas S."/>
            <person name="Simmons B.A."/>
            <person name="Magnuson J.K."/>
            <person name="Mortensen U.H."/>
            <person name="Larsen T.O."/>
            <person name="Grigoriev I.V."/>
            <person name="Baker S.E."/>
            <person name="Andersen M.R."/>
            <person name="Nordberg H.P."/>
            <person name="Cantor M.N."/>
            <person name="Hua S.X."/>
        </authorList>
    </citation>
    <scope>NUCLEOTIDE SEQUENCE [LARGE SCALE GENOMIC DNA]</scope>
    <source>
        <strain evidence="11">IBT 19404</strain>
    </source>
</reference>
<accession>A0A2J5I909</accession>
<evidence type="ECO:0000256" key="6">
    <source>
        <dbReference type="ARBA" id="ARBA00023285"/>
    </source>
</evidence>
<feature type="compositionally biased region" description="Polar residues" evidence="7">
    <location>
        <begin position="46"/>
        <end position="62"/>
    </location>
</feature>
<evidence type="ECO:0000256" key="5">
    <source>
        <dbReference type="ARBA" id="ARBA00023277"/>
    </source>
</evidence>
<evidence type="ECO:0000313" key="10">
    <source>
        <dbReference type="EMBL" id="PLN86316.1"/>
    </source>
</evidence>
<feature type="region of interest" description="Disordered" evidence="7">
    <location>
        <begin position="43"/>
        <end position="72"/>
    </location>
</feature>
<name>A0A2J5I909_9EURO</name>
<feature type="chain" id="PRO_5014369908" evidence="8">
    <location>
        <begin position="25"/>
        <end position="289"/>
    </location>
</feature>
<keyword evidence="5" id="KW-0119">Carbohydrate metabolism</keyword>
<dbReference type="Proteomes" id="UP000235023">
    <property type="component" value="Unassembled WGS sequence"/>
</dbReference>
<dbReference type="SUPFAM" id="SSF88713">
    <property type="entry name" value="Glycoside hydrolase/deacetylase"/>
    <property type="match status" value="1"/>
</dbReference>
<evidence type="ECO:0000256" key="1">
    <source>
        <dbReference type="ARBA" id="ARBA00001941"/>
    </source>
</evidence>
<dbReference type="PROSITE" id="PS51677">
    <property type="entry name" value="NODB"/>
    <property type="match status" value="1"/>
</dbReference>
<dbReference type="AlphaFoldDB" id="A0A2J5I909"/>
<dbReference type="EMBL" id="KZ559499">
    <property type="protein sequence ID" value="PLN86316.1"/>
    <property type="molecule type" value="Genomic_DNA"/>
</dbReference>
<feature type="compositionally biased region" description="Low complexity" evidence="7">
    <location>
        <begin position="63"/>
        <end position="72"/>
    </location>
</feature>
<dbReference type="PANTHER" id="PTHR46471:SF2">
    <property type="entry name" value="CHITIN DEACETYLASE-RELATED"/>
    <property type="match status" value="1"/>
</dbReference>
<keyword evidence="6" id="KW-0170">Cobalt</keyword>
<keyword evidence="11" id="KW-1185">Reference proteome</keyword>
<comment type="cofactor">
    <cofactor evidence="1">
        <name>Co(2+)</name>
        <dbReference type="ChEBI" id="CHEBI:48828"/>
    </cofactor>
</comment>
<dbReference type="GO" id="GO:0016810">
    <property type="term" value="F:hydrolase activity, acting on carbon-nitrogen (but not peptide) bonds"/>
    <property type="evidence" value="ECO:0007669"/>
    <property type="project" value="InterPro"/>
</dbReference>
<evidence type="ECO:0000256" key="3">
    <source>
        <dbReference type="ARBA" id="ARBA00022729"/>
    </source>
</evidence>
<dbReference type="OrthoDB" id="2125469at2759"/>
<evidence type="ECO:0000256" key="2">
    <source>
        <dbReference type="ARBA" id="ARBA00022723"/>
    </source>
</evidence>
<evidence type="ECO:0000256" key="8">
    <source>
        <dbReference type="SAM" id="SignalP"/>
    </source>
</evidence>
<feature type="signal peptide" evidence="8">
    <location>
        <begin position="1"/>
        <end position="24"/>
    </location>
</feature>
<dbReference type="GO" id="GO:0046872">
    <property type="term" value="F:metal ion binding"/>
    <property type="evidence" value="ECO:0007669"/>
    <property type="project" value="UniProtKB-KW"/>
</dbReference>
<keyword evidence="4 10" id="KW-0378">Hydrolase</keyword>
<dbReference type="GO" id="GO:0005975">
    <property type="term" value="P:carbohydrate metabolic process"/>
    <property type="evidence" value="ECO:0007669"/>
    <property type="project" value="InterPro"/>
</dbReference>
<feature type="domain" description="NodB homology" evidence="9">
    <location>
        <begin position="89"/>
        <end position="274"/>
    </location>
</feature>
<dbReference type="PANTHER" id="PTHR46471">
    <property type="entry name" value="CHITIN DEACETYLASE"/>
    <property type="match status" value="1"/>
</dbReference>
<proteinExistence type="predicted"/>
<evidence type="ECO:0000256" key="7">
    <source>
        <dbReference type="SAM" id="MobiDB-lite"/>
    </source>
</evidence>